<evidence type="ECO:0000313" key="1">
    <source>
        <dbReference type="EMBL" id="ABM69717.1"/>
    </source>
</evidence>
<dbReference type="AlphaFoldDB" id="A2BPK6"/>
<proteinExistence type="predicted"/>
<dbReference type="HOGENOM" id="CLU_857545_0_0_3"/>
<dbReference type="InterPro" id="IPR025534">
    <property type="entry name" value="DUF4420"/>
</dbReference>
<dbReference type="KEGG" id="pmb:A9601_04291"/>
<evidence type="ECO:0000313" key="2">
    <source>
        <dbReference type="Proteomes" id="UP000002590"/>
    </source>
</evidence>
<gene>
    <name evidence="1" type="ordered locus">A9601_04291</name>
</gene>
<dbReference type="EMBL" id="CP000551">
    <property type="protein sequence ID" value="ABM69717.1"/>
    <property type="molecule type" value="Genomic_DNA"/>
</dbReference>
<organism evidence="1 2">
    <name type="scientific">Prochlorococcus marinus (strain AS9601)</name>
    <dbReference type="NCBI Taxonomy" id="146891"/>
    <lineage>
        <taxon>Bacteria</taxon>
        <taxon>Bacillati</taxon>
        <taxon>Cyanobacteriota</taxon>
        <taxon>Cyanophyceae</taxon>
        <taxon>Synechococcales</taxon>
        <taxon>Prochlorococcaceae</taxon>
        <taxon>Prochlorococcus</taxon>
    </lineage>
</organism>
<dbReference type="RefSeq" id="WP_011817889.1">
    <property type="nucleotide sequence ID" value="NC_008816.1"/>
</dbReference>
<reference evidence="1 2" key="1">
    <citation type="journal article" date="2007" name="PLoS Genet.">
        <title>Patterns and implications of gene gain and loss in the evolution of Prochlorococcus.</title>
        <authorList>
            <person name="Kettler G.C."/>
            <person name="Martiny A.C."/>
            <person name="Huang K."/>
            <person name="Zucker J."/>
            <person name="Coleman M.L."/>
            <person name="Rodrigue S."/>
            <person name="Chen F."/>
            <person name="Lapidus A."/>
            <person name="Ferriera S."/>
            <person name="Johnson J."/>
            <person name="Steglich C."/>
            <person name="Church G.M."/>
            <person name="Richardson P."/>
            <person name="Chisholm S.W."/>
        </authorList>
    </citation>
    <scope>NUCLEOTIDE SEQUENCE [LARGE SCALE GENOMIC DNA]</scope>
    <source>
        <strain evidence="1 2">AS9601</strain>
    </source>
</reference>
<dbReference type="OrthoDB" id="2808696at2"/>
<dbReference type="Pfam" id="PF14390">
    <property type="entry name" value="DUF4420"/>
    <property type="match status" value="1"/>
</dbReference>
<protein>
    <recommendedName>
        <fullName evidence="3">PD-(D/E)XK motif protein</fullName>
    </recommendedName>
</protein>
<dbReference type="STRING" id="146891.A9601_04291"/>
<name>A2BPK6_PROMS</name>
<accession>A2BPK6</accession>
<sequence>MSEEKLKKIWQEVELERDKFLKEFAYKNFYSGSKKDLILIGINKDSSKGIMIRDESGRNALPKLSSSFQIERSFIEEKKSFFITIFSKETSLHEPFTYLISLIIKNIDYGLSPTLATKEAIEKFQKLFKSFGKLPSENQIVGLLGELFFVDQILKIKNDYWKGWLKPEKTIDYTYSEIDVEIKSSSYSGEDKITINRLNQLQYIKNRSRYLYYSSFIINPDGELSVPDLVDNILSQIDDKDGFRDKLSCTKYKMGDKSLWLEKRYSHLETIVFKVDENFPRINSDSFKDNKIPDGITNIKYDLALNTINDFRVEKDQFFNNFKK</sequence>
<evidence type="ECO:0008006" key="3">
    <source>
        <dbReference type="Google" id="ProtNLM"/>
    </source>
</evidence>
<dbReference type="Proteomes" id="UP000002590">
    <property type="component" value="Chromosome"/>
</dbReference>
<dbReference type="eggNOG" id="ENOG50326PI">
    <property type="taxonomic scope" value="Bacteria"/>
</dbReference>